<evidence type="ECO:0000313" key="1">
    <source>
        <dbReference type="EMBL" id="RTQ46816.1"/>
    </source>
</evidence>
<gene>
    <name evidence="1" type="ORF">EJV47_20810</name>
</gene>
<dbReference type="Gene3D" id="1.10.260.40">
    <property type="entry name" value="lambda repressor-like DNA-binding domains"/>
    <property type="match status" value="1"/>
</dbReference>
<comment type="caution">
    <text evidence="1">The sequence shown here is derived from an EMBL/GenBank/DDBJ whole genome shotgun (WGS) entry which is preliminary data.</text>
</comment>
<dbReference type="Proteomes" id="UP000282184">
    <property type="component" value="Unassembled WGS sequence"/>
</dbReference>
<sequence>MARGARFSDSLLQRIRRYFGLDQHEMAMWLGLTQPQLSRYESGDRAMPIEVDMDLEPWRVQLPAEPLTTPAYGPPQRGPLEARLNYCQHHARRLRWQLRPLEEQAVLAARLAAALPHLRAALPPDPGPEANPDPVTDWPGVLNQHRHRWLSHRRTTLLPGQSAQYQLWRLQAEALETEAAALRELLKTAVE</sequence>
<reference evidence="1 2" key="1">
    <citation type="submission" date="2018-12" db="EMBL/GenBank/DDBJ databases">
        <title>Hymenobacter gummosus sp. nov., isolated from a spring.</title>
        <authorList>
            <person name="Nie L."/>
        </authorList>
    </citation>
    <scope>NUCLEOTIDE SEQUENCE [LARGE SCALE GENOMIC DNA]</scope>
    <source>
        <strain evidence="1 2">KCTC 52166</strain>
    </source>
</reference>
<dbReference type="InterPro" id="IPR010982">
    <property type="entry name" value="Lambda_DNA-bd_dom_sf"/>
</dbReference>
<dbReference type="SUPFAM" id="SSF47413">
    <property type="entry name" value="lambda repressor-like DNA-binding domains"/>
    <property type="match status" value="1"/>
</dbReference>
<dbReference type="RefSeq" id="WP_126695136.1">
    <property type="nucleotide sequence ID" value="NZ_RXOF01000014.1"/>
</dbReference>
<dbReference type="GO" id="GO:0003677">
    <property type="term" value="F:DNA binding"/>
    <property type="evidence" value="ECO:0007669"/>
    <property type="project" value="InterPro"/>
</dbReference>
<proteinExistence type="predicted"/>
<dbReference type="OrthoDB" id="887138at2"/>
<keyword evidence="2" id="KW-1185">Reference proteome</keyword>
<evidence type="ECO:0000313" key="2">
    <source>
        <dbReference type="Proteomes" id="UP000282184"/>
    </source>
</evidence>
<dbReference type="EMBL" id="RXOF01000014">
    <property type="protein sequence ID" value="RTQ46816.1"/>
    <property type="molecule type" value="Genomic_DNA"/>
</dbReference>
<accession>A0A431TXW6</accession>
<organism evidence="1 2">
    <name type="scientific">Hymenobacter gummosus</name>
    <dbReference type="NCBI Taxonomy" id="1776032"/>
    <lineage>
        <taxon>Bacteria</taxon>
        <taxon>Pseudomonadati</taxon>
        <taxon>Bacteroidota</taxon>
        <taxon>Cytophagia</taxon>
        <taxon>Cytophagales</taxon>
        <taxon>Hymenobacteraceae</taxon>
        <taxon>Hymenobacter</taxon>
    </lineage>
</organism>
<name>A0A431TXW6_9BACT</name>
<dbReference type="InterPro" id="IPR001387">
    <property type="entry name" value="Cro/C1-type_HTH"/>
</dbReference>
<protein>
    <submittedName>
        <fullName evidence="1">XRE family transcriptional regulator</fullName>
    </submittedName>
</protein>
<dbReference type="AlphaFoldDB" id="A0A431TXW6"/>
<dbReference type="CDD" id="cd00093">
    <property type="entry name" value="HTH_XRE"/>
    <property type="match status" value="1"/>
</dbReference>